<feature type="region of interest" description="Disordered" evidence="1">
    <location>
        <begin position="204"/>
        <end position="228"/>
    </location>
</feature>
<feature type="compositionally biased region" description="Low complexity" evidence="1">
    <location>
        <begin position="29"/>
        <end position="55"/>
    </location>
</feature>
<feature type="compositionally biased region" description="Pro residues" evidence="1">
    <location>
        <begin position="1"/>
        <end position="10"/>
    </location>
</feature>
<feature type="region of interest" description="Disordered" evidence="1">
    <location>
        <begin position="1"/>
        <end position="56"/>
    </location>
</feature>
<keyword evidence="3" id="KW-1185">Reference proteome</keyword>
<dbReference type="VEuPathDB" id="FungiDB:AMAG_18129"/>
<feature type="compositionally biased region" description="Basic and acidic residues" evidence="1">
    <location>
        <begin position="215"/>
        <end position="224"/>
    </location>
</feature>
<accession>A0A0L0SA09</accession>
<dbReference type="OrthoDB" id="5577430at2759"/>
<evidence type="ECO:0000313" key="3">
    <source>
        <dbReference type="Proteomes" id="UP000054350"/>
    </source>
</evidence>
<organism evidence="2 3">
    <name type="scientific">Allomyces macrogynus (strain ATCC 38327)</name>
    <name type="common">Allomyces javanicus var. macrogynus</name>
    <dbReference type="NCBI Taxonomy" id="578462"/>
    <lineage>
        <taxon>Eukaryota</taxon>
        <taxon>Fungi</taxon>
        <taxon>Fungi incertae sedis</taxon>
        <taxon>Blastocladiomycota</taxon>
        <taxon>Blastocladiomycetes</taxon>
        <taxon>Blastocladiales</taxon>
        <taxon>Blastocladiaceae</taxon>
        <taxon>Allomyces</taxon>
    </lineage>
</organism>
<gene>
    <name evidence="2" type="ORF">AMAG_18129</name>
</gene>
<dbReference type="EMBL" id="GG745334">
    <property type="protein sequence ID" value="KNE59229.1"/>
    <property type="molecule type" value="Genomic_DNA"/>
</dbReference>
<protein>
    <submittedName>
        <fullName evidence="2">Uncharacterized protein</fullName>
    </submittedName>
</protein>
<dbReference type="SUPFAM" id="SSF52047">
    <property type="entry name" value="RNI-like"/>
    <property type="match status" value="1"/>
</dbReference>
<reference evidence="2 3" key="1">
    <citation type="submission" date="2009-11" db="EMBL/GenBank/DDBJ databases">
        <title>Annotation of Allomyces macrogynus ATCC 38327.</title>
        <authorList>
            <consortium name="The Broad Institute Genome Sequencing Platform"/>
            <person name="Russ C."/>
            <person name="Cuomo C."/>
            <person name="Burger G."/>
            <person name="Gray M.W."/>
            <person name="Holland P.W.H."/>
            <person name="King N."/>
            <person name="Lang F.B.F."/>
            <person name="Roger A.J."/>
            <person name="Ruiz-Trillo I."/>
            <person name="Young S.K."/>
            <person name="Zeng Q."/>
            <person name="Gargeya S."/>
            <person name="Fitzgerald M."/>
            <person name="Haas B."/>
            <person name="Abouelleil A."/>
            <person name="Alvarado L."/>
            <person name="Arachchi H.M."/>
            <person name="Berlin A."/>
            <person name="Chapman S.B."/>
            <person name="Gearin G."/>
            <person name="Goldberg J."/>
            <person name="Griggs A."/>
            <person name="Gujja S."/>
            <person name="Hansen M."/>
            <person name="Heiman D."/>
            <person name="Howarth C."/>
            <person name="Larimer J."/>
            <person name="Lui A."/>
            <person name="MacDonald P.J.P."/>
            <person name="McCowen C."/>
            <person name="Montmayeur A."/>
            <person name="Murphy C."/>
            <person name="Neiman D."/>
            <person name="Pearson M."/>
            <person name="Priest M."/>
            <person name="Roberts A."/>
            <person name="Saif S."/>
            <person name="Shea T."/>
            <person name="Sisk P."/>
            <person name="Stolte C."/>
            <person name="Sykes S."/>
            <person name="Wortman J."/>
            <person name="Nusbaum C."/>
            <person name="Birren B."/>
        </authorList>
    </citation>
    <scope>NUCLEOTIDE SEQUENCE [LARGE SCALE GENOMIC DNA]</scope>
    <source>
        <strain evidence="2 3">ATCC 38327</strain>
    </source>
</reference>
<reference evidence="3" key="2">
    <citation type="submission" date="2009-11" db="EMBL/GenBank/DDBJ databases">
        <title>The Genome Sequence of Allomyces macrogynus strain ATCC 38327.</title>
        <authorList>
            <consortium name="The Broad Institute Genome Sequencing Platform"/>
            <person name="Russ C."/>
            <person name="Cuomo C."/>
            <person name="Shea T."/>
            <person name="Young S.K."/>
            <person name="Zeng Q."/>
            <person name="Koehrsen M."/>
            <person name="Haas B."/>
            <person name="Borodovsky M."/>
            <person name="Guigo R."/>
            <person name="Alvarado L."/>
            <person name="Berlin A."/>
            <person name="Borenstein D."/>
            <person name="Chen Z."/>
            <person name="Engels R."/>
            <person name="Freedman E."/>
            <person name="Gellesch M."/>
            <person name="Goldberg J."/>
            <person name="Griggs A."/>
            <person name="Gujja S."/>
            <person name="Heiman D."/>
            <person name="Hepburn T."/>
            <person name="Howarth C."/>
            <person name="Jen D."/>
            <person name="Larson L."/>
            <person name="Lewis B."/>
            <person name="Mehta T."/>
            <person name="Park D."/>
            <person name="Pearson M."/>
            <person name="Roberts A."/>
            <person name="Saif S."/>
            <person name="Shenoy N."/>
            <person name="Sisk P."/>
            <person name="Stolte C."/>
            <person name="Sykes S."/>
            <person name="Walk T."/>
            <person name="White J."/>
            <person name="Yandava C."/>
            <person name="Burger G."/>
            <person name="Gray M.W."/>
            <person name="Holland P.W.H."/>
            <person name="King N."/>
            <person name="Lang F.B.F."/>
            <person name="Roger A.J."/>
            <person name="Ruiz-Trillo I."/>
            <person name="Lander E."/>
            <person name="Nusbaum C."/>
        </authorList>
    </citation>
    <scope>NUCLEOTIDE SEQUENCE [LARGE SCALE GENOMIC DNA]</scope>
    <source>
        <strain evidence="3">ATCC 38327</strain>
    </source>
</reference>
<name>A0A0L0SA09_ALLM3</name>
<dbReference type="AlphaFoldDB" id="A0A0L0SA09"/>
<dbReference type="Proteomes" id="UP000054350">
    <property type="component" value="Unassembled WGS sequence"/>
</dbReference>
<evidence type="ECO:0000256" key="1">
    <source>
        <dbReference type="SAM" id="MobiDB-lite"/>
    </source>
</evidence>
<feature type="region of interest" description="Disordered" evidence="1">
    <location>
        <begin position="92"/>
        <end position="112"/>
    </location>
</feature>
<evidence type="ECO:0000313" key="2">
    <source>
        <dbReference type="EMBL" id="KNE59229.1"/>
    </source>
</evidence>
<sequence length="746" mass="79619">MLSVGVPPPHGTTADHDGAVPGQVAPCDANAAGPPSGATSSSSSTPPAPRKSATPLRLVELKHYQHKRHLQERRRLASNRLRALRARQPLLADQDANASGPAALSGPAATGPVSHDGNRALVLRGGLQLTAPAPVLSAAHRAFHDEGTAAALVAGLQREGALLFPLLTLTPAMTVAIIKALWHNLRVMSPWALEQAHRLVLRGKASAQPEETSEPADHDISGNDDHDEVDAVNNAEADASPTTHRSAFSFTATSASATRSRSPLDSLAMQSLTPANCIRQTHCIDLLGIKAYAHPPARNAALHGKFTLQQAAPLVTSLLTKTAQLADLRVDIGLFANSAALATTLDQLPVLSHLTLRDVAPGTSTFVNGKLIYSIFGHQYLRSLDLIHVQLMHSAAMHSHLQPRNATHPISRAPLRRLRLVADRFPMVCAPGQPDTAQALALLLTLLPHLHVLDLAAPNFPTLLLSAIYTAPSLSTLNLEFGCRVEWPTSWVPPAAPTGLQGTRAALMSAAALVARVTGGTTPTASFPRTTPSPLTKVAIQSGCGVPAPLWAYLGHFPNLVDVSVHSFNDDQIRAMHMGKIGAKLQRLKLVGVDLVPPFAVTALAPYLSTLHLTEYIFVYHAMALVASAARTGTQLESLTLGAVVLPTKLVPLTLRPVVSEGKDEPLWHDMPLPVWLAAWLIRFQPRLMALSIEVVNDMESLSDLAWLIKRSRVRDLTLTVRACTAKAQRCAARDGSELARLATAH</sequence>
<proteinExistence type="predicted"/>